<evidence type="ECO:0000313" key="2">
    <source>
        <dbReference type="EMBL" id="KAJ8982816.1"/>
    </source>
</evidence>
<dbReference type="EMBL" id="JAPWTJ010000106">
    <property type="protein sequence ID" value="KAJ8982816.1"/>
    <property type="molecule type" value="Genomic_DNA"/>
</dbReference>
<feature type="chain" id="PRO_5046143447" evidence="1">
    <location>
        <begin position="19"/>
        <end position="125"/>
    </location>
</feature>
<protein>
    <submittedName>
        <fullName evidence="2">Uncharacterized protein</fullName>
    </submittedName>
</protein>
<evidence type="ECO:0000313" key="3">
    <source>
        <dbReference type="Proteomes" id="UP001162164"/>
    </source>
</evidence>
<evidence type="ECO:0000256" key="1">
    <source>
        <dbReference type="SAM" id="SignalP"/>
    </source>
</evidence>
<keyword evidence="1" id="KW-0732">Signal</keyword>
<gene>
    <name evidence="2" type="ORF">NQ317_010437</name>
</gene>
<accession>A0ABQ9JWV5</accession>
<sequence length="125" mass="14323">MLKQSILIVLILILYVKSQTRHKTVRIYQFKGNCPDHKDAPIQYTDIKLLNVNRTFHISMKVTVRRDIPNGLKGVYVVKNGTFDGSSFDRFSVSNWYWKVKVNVLDEVTGDLLLCAILEGQIAPI</sequence>
<proteinExistence type="predicted"/>
<reference evidence="2" key="1">
    <citation type="journal article" date="2023" name="Insect Mol. Biol.">
        <title>Genome sequencing provides insights into the evolution of gene families encoding plant cell wall-degrading enzymes in longhorned beetles.</title>
        <authorList>
            <person name="Shin N.R."/>
            <person name="Okamura Y."/>
            <person name="Kirsch R."/>
            <person name="Pauchet Y."/>
        </authorList>
    </citation>
    <scope>NUCLEOTIDE SEQUENCE</scope>
    <source>
        <strain evidence="2">MMC_N1</strain>
    </source>
</reference>
<feature type="signal peptide" evidence="1">
    <location>
        <begin position="1"/>
        <end position="18"/>
    </location>
</feature>
<keyword evidence="3" id="KW-1185">Reference proteome</keyword>
<name>A0ABQ9JWV5_9CUCU</name>
<dbReference type="Proteomes" id="UP001162164">
    <property type="component" value="Unassembled WGS sequence"/>
</dbReference>
<comment type="caution">
    <text evidence="2">The sequence shown here is derived from an EMBL/GenBank/DDBJ whole genome shotgun (WGS) entry which is preliminary data.</text>
</comment>
<organism evidence="2 3">
    <name type="scientific">Molorchus minor</name>
    <dbReference type="NCBI Taxonomy" id="1323400"/>
    <lineage>
        <taxon>Eukaryota</taxon>
        <taxon>Metazoa</taxon>
        <taxon>Ecdysozoa</taxon>
        <taxon>Arthropoda</taxon>
        <taxon>Hexapoda</taxon>
        <taxon>Insecta</taxon>
        <taxon>Pterygota</taxon>
        <taxon>Neoptera</taxon>
        <taxon>Endopterygota</taxon>
        <taxon>Coleoptera</taxon>
        <taxon>Polyphaga</taxon>
        <taxon>Cucujiformia</taxon>
        <taxon>Chrysomeloidea</taxon>
        <taxon>Cerambycidae</taxon>
        <taxon>Lamiinae</taxon>
        <taxon>Monochamini</taxon>
        <taxon>Molorchus</taxon>
    </lineage>
</organism>